<comment type="caution">
    <text evidence="9">The sequence shown here is derived from an EMBL/GenBank/DDBJ whole genome shotgun (WGS) entry which is preliminary data.</text>
</comment>
<evidence type="ECO:0000256" key="2">
    <source>
        <dbReference type="ARBA" id="ARBA00022741"/>
    </source>
</evidence>
<dbReference type="InterPro" id="IPR055414">
    <property type="entry name" value="LRR_R13L4/SHOC2-like"/>
</dbReference>
<dbReference type="GO" id="GO:0005524">
    <property type="term" value="F:ATP binding"/>
    <property type="evidence" value="ECO:0007669"/>
    <property type="project" value="UniProtKB-KW"/>
</dbReference>
<gene>
    <name evidence="9" type="ORF">PVL29_026164</name>
</gene>
<dbReference type="Pfam" id="PF00931">
    <property type="entry name" value="NB-ARC"/>
    <property type="match status" value="1"/>
</dbReference>
<proteinExistence type="predicted"/>
<evidence type="ECO:0000259" key="8">
    <source>
        <dbReference type="Pfam" id="PF23598"/>
    </source>
</evidence>
<dbReference type="InterPro" id="IPR041118">
    <property type="entry name" value="Rx_N"/>
</dbReference>
<dbReference type="Pfam" id="PF23598">
    <property type="entry name" value="LRR_14"/>
    <property type="match status" value="1"/>
</dbReference>
<evidence type="ECO:0000256" key="1">
    <source>
        <dbReference type="ARBA" id="ARBA00022737"/>
    </source>
</evidence>
<feature type="domain" description="NB-ARC" evidence="5">
    <location>
        <begin position="126"/>
        <end position="291"/>
    </location>
</feature>
<dbReference type="SUPFAM" id="SSF52058">
    <property type="entry name" value="L domain-like"/>
    <property type="match status" value="2"/>
</dbReference>
<dbReference type="Gene3D" id="3.80.10.10">
    <property type="entry name" value="Ribonuclease Inhibitor"/>
    <property type="match status" value="3"/>
</dbReference>
<dbReference type="FunFam" id="1.10.10.10:FF:000322">
    <property type="entry name" value="Probable disease resistance protein At1g63360"/>
    <property type="match status" value="1"/>
</dbReference>
<dbReference type="GO" id="GO:0051707">
    <property type="term" value="P:response to other organism"/>
    <property type="evidence" value="ECO:0007669"/>
    <property type="project" value="UniProtKB-ARBA"/>
</dbReference>
<dbReference type="Pfam" id="PF18052">
    <property type="entry name" value="Rx_N"/>
    <property type="match status" value="1"/>
</dbReference>
<evidence type="ECO:0000259" key="6">
    <source>
        <dbReference type="Pfam" id="PF18052"/>
    </source>
</evidence>
<keyword evidence="10" id="KW-1185">Reference proteome</keyword>
<dbReference type="SUPFAM" id="SSF52540">
    <property type="entry name" value="P-loop containing nucleoside triphosphate hydrolases"/>
    <property type="match status" value="1"/>
</dbReference>
<dbReference type="Proteomes" id="UP001168098">
    <property type="component" value="Unassembled WGS sequence"/>
</dbReference>
<evidence type="ECO:0000259" key="5">
    <source>
        <dbReference type="Pfam" id="PF00931"/>
    </source>
</evidence>
<evidence type="ECO:0000256" key="4">
    <source>
        <dbReference type="ARBA" id="ARBA00022840"/>
    </source>
</evidence>
<protein>
    <submittedName>
        <fullName evidence="9">Uncharacterized protein</fullName>
    </submittedName>
</protein>
<evidence type="ECO:0000259" key="7">
    <source>
        <dbReference type="Pfam" id="PF23559"/>
    </source>
</evidence>
<dbReference type="Gene3D" id="1.10.8.430">
    <property type="entry name" value="Helical domain of apoptotic protease-activating factors"/>
    <property type="match status" value="1"/>
</dbReference>
<dbReference type="CDD" id="cd14798">
    <property type="entry name" value="RX-CC_like"/>
    <property type="match status" value="1"/>
</dbReference>
<keyword evidence="4" id="KW-0067">ATP-binding</keyword>
<dbReference type="AlphaFoldDB" id="A0AA38YLU7"/>
<dbReference type="InterPro" id="IPR038005">
    <property type="entry name" value="RX-like_CC"/>
</dbReference>
<keyword evidence="2" id="KW-0547">Nucleotide-binding</keyword>
<dbReference type="Gene3D" id="1.10.10.10">
    <property type="entry name" value="Winged helix-like DNA-binding domain superfamily/Winged helix DNA-binding domain"/>
    <property type="match status" value="1"/>
</dbReference>
<dbReference type="InterPro" id="IPR036388">
    <property type="entry name" value="WH-like_DNA-bd_sf"/>
</dbReference>
<organism evidence="9 10">
    <name type="scientific">Vitis rotundifolia</name>
    <name type="common">Muscadine grape</name>
    <dbReference type="NCBI Taxonomy" id="103349"/>
    <lineage>
        <taxon>Eukaryota</taxon>
        <taxon>Viridiplantae</taxon>
        <taxon>Streptophyta</taxon>
        <taxon>Embryophyta</taxon>
        <taxon>Tracheophyta</taxon>
        <taxon>Spermatophyta</taxon>
        <taxon>Magnoliopsida</taxon>
        <taxon>eudicotyledons</taxon>
        <taxon>Gunneridae</taxon>
        <taxon>Pentapetalae</taxon>
        <taxon>rosids</taxon>
        <taxon>Vitales</taxon>
        <taxon>Vitaceae</taxon>
        <taxon>Viteae</taxon>
        <taxon>Vitis</taxon>
    </lineage>
</organism>
<evidence type="ECO:0000313" key="9">
    <source>
        <dbReference type="EMBL" id="KAJ9672816.1"/>
    </source>
</evidence>
<accession>A0AA38YLU7</accession>
<dbReference type="InterPro" id="IPR002182">
    <property type="entry name" value="NB-ARC"/>
</dbReference>
<dbReference type="GO" id="GO:0043531">
    <property type="term" value="F:ADP binding"/>
    <property type="evidence" value="ECO:0007669"/>
    <property type="project" value="InterPro"/>
</dbReference>
<keyword evidence="3" id="KW-0611">Plant defense</keyword>
<feature type="domain" description="Disease resistance protein winged helix" evidence="7">
    <location>
        <begin position="378"/>
        <end position="442"/>
    </location>
</feature>
<dbReference type="InterPro" id="IPR032675">
    <property type="entry name" value="LRR_dom_sf"/>
</dbReference>
<evidence type="ECO:0000256" key="3">
    <source>
        <dbReference type="ARBA" id="ARBA00022821"/>
    </source>
</evidence>
<evidence type="ECO:0000313" key="10">
    <source>
        <dbReference type="Proteomes" id="UP001168098"/>
    </source>
</evidence>
<dbReference type="PRINTS" id="PR00364">
    <property type="entry name" value="DISEASERSIST"/>
</dbReference>
<dbReference type="Pfam" id="PF23559">
    <property type="entry name" value="WHD_DRP"/>
    <property type="match status" value="1"/>
</dbReference>
<sequence length="1072" mass="122068">MAEQIPFNIIANILTKLGSSAIQEIRSIYGVPKELRKLKERLDTIKAVLLDAEEKQEESHAVKAWVRRLKDVVYDADDMLDDFATHYDFFLSSNQIVFRSKMSNKVKDITERVDDIAKEIPLQREIVKLLLSSNNQENFSMVAIVGIGGLGKTNLAQLVYNNERVVQYFEPRIWVCVSDNFDAKSLVKKILKEVCKEDLERLELNGLKNLLHEKLSPKRCLLVLDDVWNESFDKWDQLRVLLMVVGKESKILVTTRNYKVASIMGIDSPFVLKGLKETQSWDLFSKIAFREGQEKVHPNLVEIGKEIVNKCNGVPLVIKTFGTILCLKTGESQWLSIKNNEKLLSLGVGNDNILSVLKLSYDNLPIHLKQCFTFCASFPKDYEIEKKLLVELWIAQGYILDEDVGNEYFEELLSRLLLEEFEKDAYNNILSCKMHDLIHDLAQSVIGSEVLTLNDDVKEISKEVLHVSLSGPNLKLTALKVKHIRTLLSIKRSNQYDSKENAIFSSTFSSSSFKGLRVLSLHHFYLNSIPKCLNQLSHLRYLDLSKNIFEILPDSITKLKNLQILKLAHCFKLKEFPKDIRELINLRHLENNGCCGVTHMPCGIGELTLLQSLRVFIVGNRRRGLRDDHDIGRLSELKGLNNLKGELRIENLQNVRDVVVESRKANLRETKYPHPNLKGLHIKGYGGMRFPSWMMNGGLSTMLPNLITINLEGCSRCHSLPCFVRLPHLKSPQLDFFRKGPFFPSLENLNVNQMPKLKELWKRDLPLTHPPLSFPCLSRLQITYCHDLASLELLPSPLLSRIEITSCPQLTSLLLPPFPLLSQLGIEYCGDLAFLELHSSPLLSRLEIRQCCKLTSLLLNSSPLLTHLEINFCDELTSLELRSSPLLSKLKIYDCPKLTSLQVSSLPSLKTLYLHNERAEVLRRLVLVSESSLEILCINNMADVTYLPDELLQHVSTLQCLTIEHRCHLAALPHWIGCLTSLTQLNIYCCKHLTERCQEETGEDWPKIAHIPHIHIEDHEFTLASSSWKSQNISARGGIVPVYASPHHHALVHSQACTSLCGRYTSSWSLTT</sequence>
<dbReference type="GO" id="GO:0006952">
    <property type="term" value="P:defense response"/>
    <property type="evidence" value="ECO:0007669"/>
    <property type="project" value="UniProtKB-KW"/>
</dbReference>
<name>A0AA38YLU7_VITRO</name>
<dbReference type="PANTHER" id="PTHR36766:SF38">
    <property type="entry name" value="DISEASE RESISTANCE PROTEIN RGA3"/>
    <property type="match status" value="1"/>
</dbReference>
<feature type="domain" description="Disease resistance R13L4/SHOC-2-like LRR" evidence="8">
    <location>
        <begin position="505"/>
        <end position="784"/>
    </location>
</feature>
<dbReference type="InterPro" id="IPR027417">
    <property type="entry name" value="P-loop_NTPase"/>
</dbReference>
<feature type="domain" description="Disease resistance N-terminal" evidence="6">
    <location>
        <begin position="10"/>
        <end position="86"/>
    </location>
</feature>
<dbReference type="EMBL" id="JARBHA010000019">
    <property type="protein sequence ID" value="KAJ9672816.1"/>
    <property type="molecule type" value="Genomic_DNA"/>
</dbReference>
<dbReference type="InterPro" id="IPR058922">
    <property type="entry name" value="WHD_DRP"/>
</dbReference>
<dbReference type="PANTHER" id="PTHR36766">
    <property type="entry name" value="PLANT BROAD-SPECTRUM MILDEW RESISTANCE PROTEIN RPW8"/>
    <property type="match status" value="1"/>
</dbReference>
<reference evidence="9 10" key="1">
    <citation type="journal article" date="2023" name="BMC Biotechnol.">
        <title>Vitis rotundifolia cv Carlos genome sequencing.</title>
        <authorList>
            <person name="Huff M."/>
            <person name="Hulse-Kemp A."/>
            <person name="Scheffler B."/>
            <person name="Youngblood R."/>
            <person name="Simpson S."/>
            <person name="Babiker E."/>
            <person name="Staton M."/>
        </authorList>
    </citation>
    <scope>NUCLEOTIDE SEQUENCE [LARGE SCALE GENOMIC DNA]</scope>
    <source>
        <tissue evidence="9">Leaf</tissue>
    </source>
</reference>
<dbReference type="InterPro" id="IPR042197">
    <property type="entry name" value="Apaf_helical"/>
</dbReference>
<dbReference type="Gene3D" id="3.40.50.300">
    <property type="entry name" value="P-loop containing nucleotide triphosphate hydrolases"/>
    <property type="match status" value="1"/>
</dbReference>
<keyword evidence="1" id="KW-0677">Repeat</keyword>